<dbReference type="Pfam" id="PF23454">
    <property type="entry name" value="Zn_ribbon_Brz"/>
    <property type="match status" value="1"/>
</dbReference>
<gene>
    <name evidence="1" type="ORF">HYG81_01155</name>
</gene>
<dbReference type="OrthoDB" id="201158at2157"/>
<reference evidence="1 2" key="1">
    <citation type="submission" date="2020-07" db="EMBL/GenBank/DDBJ databases">
        <title>Natrinema (YPL30) sp. nov. and Haloterrigena xxxxxx (YPL8) sp. nov., isolated from a salt mine.</title>
        <authorList>
            <person name="Cui H."/>
        </authorList>
    </citation>
    <scope>NUCLEOTIDE SEQUENCE [LARGE SCALE GENOMIC DNA]</scope>
    <source>
        <strain evidence="1 2">YPL13</strain>
    </source>
</reference>
<dbReference type="EMBL" id="CP059154">
    <property type="protein sequence ID" value="QLK24314.1"/>
    <property type="molecule type" value="Genomic_DNA"/>
</dbReference>
<dbReference type="InterPro" id="IPR053463">
    <property type="entry name" value="Brz_Regulator"/>
</dbReference>
<name>A0A7D6CMD0_9EURY</name>
<organism evidence="1 2">
    <name type="scientific">Natrinema zhouii</name>
    <dbReference type="NCBI Taxonomy" id="1710539"/>
    <lineage>
        <taxon>Archaea</taxon>
        <taxon>Methanobacteriati</taxon>
        <taxon>Methanobacteriota</taxon>
        <taxon>Stenosarchaea group</taxon>
        <taxon>Halobacteria</taxon>
        <taxon>Halobacteriales</taxon>
        <taxon>Natrialbaceae</taxon>
        <taxon>Natrinema</taxon>
    </lineage>
</organism>
<dbReference type="KEGG" id="nay:HYG81_01155"/>
<dbReference type="GeneID" id="56141770"/>
<protein>
    <submittedName>
        <fullName evidence="1">Uncharacterized protein</fullName>
    </submittedName>
</protein>
<keyword evidence="2" id="KW-1185">Reference proteome</keyword>
<sequence length="60" mass="6834">MAITQRRETAAIPCPYCEQETAVSVPDGDVELEVRRSVALYGDHTTVECPADHRFWVYFC</sequence>
<evidence type="ECO:0000313" key="2">
    <source>
        <dbReference type="Proteomes" id="UP000510869"/>
    </source>
</evidence>
<dbReference type="Proteomes" id="UP000510869">
    <property type="component" value="Chromosome"/>
</dbReference>
<evidence type="ECO:0000313" key="1">
    <source>
        <dbReference type="EMBL" id="QLK24314.1"/>
    </source>
</evidence>
<accession>A0A7D6CMD0</accession>
<dbReference type="RefSeq" id="WP_180843070.1">
    <property type="nucleotide sequence ID" value="NZ_CP059154.1"/>
</dbReference>
<dbReference type="AlphaFoldDB" id="A0A7D6CMD0"/>
<proteinExistence type="predicted"/>